<evidence type="ECO:0000256" key="5">
    <source>
        <dbReference type="PIRNR" id="PIRNR038994"/>
    </source>
</evidence>
<gene>
    <name evidence="10" type="ORF">HOLDEFILI_02206</name>
</gene>
<evidence type="ECO:0000313" key="11">
    <source>
        <dbReference type="Proteomes" id="UP000005950"/>
    </source>
</evidence>
<dbReference type="InterPro" id="IPR003764">
    <property type="entry name" value="GlcNAc_6-P_deAcase"/>
</dbReference>
<dbReference type="PIRSF" id="PIRSF038994">
    <property type="entry name" value="NagA"/>
    <property type="match status" value="1"/>
</dbReference>
<dbReference type="Gene3D" id="3.20.20.140">
    <property type="entry name" value="Metal-dependent hydrolases"/>
    <property type="match status" value="1"/>
</dbReference>
<evidence type="ECO:0000256" key="7">
    <source>
        <dbReference type="PIRSR" id="PIRSR038994-2"/>
    </source>
</evidence>
<evidence type="ECO:0000256" key="4">
    <source>
        <dbReference type="ARBA" id="ARBA00023277"/>
    </source>
</evidence>
<dbReference type="Gene3D" id="2.30.40.10">
    <property type="entry name" value="Urease, subunit C, domain 1"/>
    <property type="match status" value="1"/>
</dbReference>
<dbReference type="eggNOG" id="COG1820">
    <property type="taxonomic scope" value="Bacteria"/>
</dbReference>
<dbReference type="Proteomes" id="UP000005950">
    <property type="component" value="Unassembled WGS sequence"/>
</dbReference>
<evidence type="ECO:0000256" key="2">
    <source>
        <dbReference type="ARBA" id="ARBA00022723"/>
    </source>
</evidence>
<evidence type="ECO:0000256" key="6">
    <source>
        <dbReference type="PIRSR" id="PIRSR038994-1"/>
    </source>
</evidence>
<keyword evidence="3 5" id="KW-0378">Hydrolase</keyword>
<dbReference type="GO" id="GO:0046872">
    <property type="term" value="F:metal ion binding"/>
    <property type="evidence" value="ECO:0007669"/>
    <property type="project" value="UniProtKB-KW"/>
</dbReference>
<feature type="binding site" evidence="7">
    <location>
        <position position="239"/>
    </location>
    <ligand>
        <name>substrate</name>
    </ligand>
</feature>
<comment type="cofactor">
    <cofactor evidence="8">
        <name>a divalent metal cation</name>
        <dbReference type="ChEBI" id="CHEBI:60240"/>
    </cofactor>
    <text evidence="8">Binds 1 divalent metal cation per subunit.</text>
</comment>
<sequence length="372" mass="40425">MRKIKCTWIDGITENHPVIEWDKGKITAVTHSQTSGDLIGMPALIDVHTHGFRGFSSEAPAEDLRRLAQAYAQRGIGGFCATIGPRPFPRYLEIIAEYRKAFSTPYPGARFLGLHLEGPYLNPAKAGAIDPVTMQKIDLTELEAFLKQSAGCVKIMTIAPELPDAEAAIRLLNQYGVIASAGHTAADYAQCERAAEVGLTQITHTFNAMHSLHHRDPGLIASALIDPRLDCEMISDGYHLQLPVMKLLTLTKGPDHILCVSDSGADSGYAYPEGTVLSDGCVIRGGAMVQPDGVLAGSTCDLSDALKTLVRKMEIPLPQAVRMLSLNAARNLKLNNWGTLKPGNSCGWSFYTPDLEWVETIVDEQSCLLSER</sequence>
<feature type="binding site" evidence="8">
    <location>
        <position position="117"/>
    </location>
    <ligand>
        <name>Zn(2+)</name>
        <dbReference type="ChEBI" id="CHEBI:29105"/>
    </ligand>
</feature>
<dbReference type="InterPro" id="IPR032466">
    <property type="entry name" value="Metal_Hydrolase"/>
</dbReference>
<keyword evidence="2 8" id="KW-0479">Metal-binding</keyword>
<reference evidence="10 11" key="2">
    <citation type="submission" date="2009-02" db="EMBL/GenBank/DDBJ databases">
        <title>Draft genome sequence of Holdemania filiformis DSM 12042.</title>
        <authorList>
            <person name="Sudarsanam P."/>
            <person name="Ley R."/>
            <person name="Guruge J."/>
            <person name="Turnbaugh P.J."/>
            <person name="Mahowald M."/>
            <person name="Liep D."/>
            <person name="Gordon J."/>
        </authorList>
    </citation>
    <scope>NUCLEOTIDE SEQUENCE [LARGE SCALE GENOMIC DNA]</scope>
    <source>
        <strain evidence="10 11">DSM 12042</strain>
    </source>
</reference>
<keyword evidence="4 5" id="KW-0119">Carbohydrate metabolism</keyword>
<dbReference type="SUPFAM" id="SSF51556">
    <property type="entry name" value="Metallo-dependent hydrolases"/>
    <property type="match status" value="1"/>
</dbReference>
<evidence type="ECO:0000256" key="3">
    <source>
        <dbReference type="ARBA" id="ARBA00022801"/>
    </source>
</evidence>
<dbReference type="AlphaFoldDB" id="B9Y8Q8"/>
<proteinExistence type="inferred from homology"/>
<dbReference type="GO" id="GO:0008448">
    <property type="term" value="F:N-acetylglucosamine-6-phosphate deacetylase activity"/>
    <property type="evidence" value="ECO:0007669"/>
    <property type="project" value="InterPro"/>
</dbReference>
<dbReference type="EMBL" id="ACCF01000129">
    <property type="protein sequence ID" value="EEF67634.1"/>
    <property type="molecule type" value="Genomic_DNA"/>
</dbReference>
<protein>
    <submittedName>
        <fullName evidence="10">Putative N-acetylglucosamine-6-phosphate deacetylase</fullName>
    </submittedName>
</protein>
<dbReference type="GO" id="GO:0006046">
    <property type="term" value="P:N-acetylglucosamine catabolic process"/>
    <property type="evidence" value="ECO:0007669"/>
    <property type="project" value="TreeGrafter"/>
</dbReference>
<evidence type="ECO:0000259" key="9">
    <source>
        <dbReference type="Pfam" id="PF01979"/>
    </source>
</evidence>
<dbReference type="HOGENOM" id="CLU_032482_2_1_9"/>
<comment type="caution">
    <text evidence="10">The sequence shown here is derived from an EMBL/GenBank/DDBJ whole genome shotgun (WGS) entry which is preliminary data.</text>
</comment>
<feature type="binding site" evidence="7">
    <location>
        <begin position="207"/>
        <end position="208"/>
    </location>
    <ligand>
        <name>substrate</name>
    </ligand>
</feature>
<feature type="binding site" evidence="7">
    <location>
        <position position="215"/>
    </location>
    <ligand>
        <name>substrate</name>
    </ligand>
</feature>
<evidence type="ECO:0000256" key="8">
    <source>
        <dbReference type="PIRSR" id="PIRSR038994-3"/>
    </source>
</evidence>
<feature type="binding site" evidence="8">
    <location>
        <position position="183"/>
    </location>
    <ligand>
        <name>Zn(2+)</name>
        <dbReference type="ChEBI" id="CHEBI:29105"/>
    </ligand>
</feature>
<evidence type="ECO:0000256" key="1">
    <source>
        <dbReference type="ARBA" id="ARBA00010716"/>
    </source>
</evidence>
<dbReference type="PANTHER" id="PTHR11113:SF14">
    <property type="entry name" value="N-ACETYLGLUCOSAMINE-6-PHOSPHATE DEACETYLASE"/>
    <property type="match status" value="1"/>
</dbReference>
<evidence type="ECO:0000313" key="10">
    <source>
        <dbReference type="EMBL" id="EEF67634.1"/>
    </source>
</evidence>
<name>B9Y8Q8_9FIRM</name>
<organism evidence="10 11">
    <name type="scientific">Holdemania filiformis DSM 12042</name>
    <dbReference type="NCBI Taxonomy" id="545696"/>
    <lineage>
        <taxon>Bacteria</taxon>
        <taxon>Bacillati</taxon>
        <taxon>Bacillota</taxon>
        <taxon>Erysipelotrichia</taxon>
        <taxon>Erysipelotrichales</taxon>
        <taxon>Erysipelotrichaceae</taxon>
        <taxon>Holdemania</taxon>
    </lineage>
</organism>
<feature type="active site" description="Proton donor/acceptor" evidence="6">
    <location>
        <position position="262"/>
    </location>
</feature>
<dbReference type="InterPro" id="IPR011059">
    <property type="entry name" value="Metal-dep_hydrolase_composite"/>
</dbReference>
<dbReference type="PANTHER" id="PTHR11113">
    <property type="entry name" value="N-ACETYLGLUCOSAMINE-6-PHOSPHATE DEACETYLASE"/>
    <property type="match status" value="1"/>
</dbReference>
<feature type="binding site" evidence="7">
    <location>
        <begin position="295"/>
        <end position="297"/>
    </location>
    <ligand>
        <name>substrate</name>
    </ligand>
</feature>
<comment type="similarity">
    <text evidence="1 5">Belongs to the metallo-dependent hydrolases superfamily. NagA family.</text>
</comment>
<dbReference type="InterPro" id="IPR006680">
    <property type="entry name" value="Amidohydro-rel"/>
</dbReference>
<feature type="binding site" evidence="8">
    <location>
        <position position="204"/>
    </location>
    <ligand>
        <name>Zn(2+)</name>
        <dbReference type="ChEBI" id="CHEBI:29105"/>
    </ligand>
</feature>
<reference evidence="10 11" key="1">
    <citation type="submission" date="2008-12" db="EMBL/GenBank/DDBJ databases">
        <authorList>
            <person name="Fulton L."/>
            <person name="Clifton S."/>
            <person name="Fulton B."/>
            <person name="Xu J."/>
            <person name="Minx P."/>
            <person name="Pepin K.H."/>
            <person name="Johnson M."/>
            <person name="Bhonagiri V."/>
            <person name="Nash W.E."/>
            <person name="Mardis E.R."/>
            <person name="Wilson R.K."/>
        </authorList>
    </citation>
    <scope>NUCLEOTIDE SEQUENCE [LARGE SCALE GENOMIC DNA]</scope>
    <source>
        <strain evidence="10 11">DSM 12042</strain>
    </source>
</reference>
<accession>B9Y8Q8</accession>
<dbReference type="RefSeq" id="WP_006059393.1">
    <property type="nucleotide sequence ID" value="NZ_GG657557.1"/>
</dbReference>
<feature type="domain" description="Amidohydrolase-related" evidence="9">
    <location>
        <begin position="41"/>
        <end position="344"/>
    </location>
</feature>
<feature type="binding site" evidence="7">
    <location>
        <position position="128"/>
    </location>
    <ligand>
        <name>substrate</name>
    </ligand>
</feature>
<dbReference type="STRING" id="545696.HOLDEFILI_02206"/>
<dbReference type="OrthoDB" id="9776488at2"/>
<dbReference type="Pfam" id="PF01979">
    <property type="entry name" value="Amidohydro_1"/>
    <property type="match status" value="1"/>
</dbReference>